<dbReference type="AlphaFoldDB" id="A0A8J7YAI2"/>
<evidence type="ECO:0000313" key="2">
    <source>
        <dbReference type="Proteomes" id="UP000766550"/>
    </source>
</evidence>
<sequence>MNTTSDADELHVSRSEHGDQWTVAVDFGPAASDAVTVEIVGDTAIVAVDAPGRRTEFDVPLPDDDGDVTVNNGVLTVESAA</sequence>
<accession>A0A8J7YAI2</accession>
<evidence type="ECO:0008006" key="3">
    <source>
        <dbReference type="Google" id="ProtNLM"/>
    </source>
</evidence>
<organism evidence="1 2">
    <name type="scientific">Haloarcula limicola</name>
    <dbReference type="NCBI Taxonomy" id="1429915"/>
    <lineage>
        <taxon>Archaea</taxon>
        <taxon>Methanobacteriati</taxon>
        <taxon>Methanobacteriota</taxon>
        <taxon>Stenosarchaea group</taxon>
        <taxon>Halobacteria</taxon>
        <taxon>Halobacteriales</taxon>
        <taxon>Haloarculaceae</taxon>
        <taxon>Haloarcula</taxon>
    </lineage>
</organism>
<dbReference type="Pfam" id="PF23444">
    <property type="entry name" value="DUF7127"/>
    <property type="match status" value="1"/>
</dbReference>
<gene>
    <name evidence="1" type="ORF">KTS45_12670</name>
</gene>
<dbReference type="Proteomes" id="UP000766550">
    <property type="component" value="Unassembled WGS sequence"/>
</dbReference>
<evidence type="ECO:0000313" key="1">
    <source>
        <dbReference type="EMBL" id="MBV0925051.1"/>
    </source>
</evidence>
<dbReference type="InterPro" id="IPR055551">
    <property type="entry name" value="DUF7127"/>
</dbReference>
<name>A0A8J7YAI2_9EURY</name>
<dbReference type="OrthoDB" id="217170at2157"/>
<dbReference type="RefSeq" id="WP_162317891.1">
    <property type="nucleotide sequence ID" value="NZ_JAHQXF010000002.1"/>
</dbReference>
<reference evidence="1 2" key="1">
    <citation type="submission" date="2021-06" db="EMBL/GenBank/DDBJ databases">
        <title>New haloarchaea isolates fom saline soil.</title>
        <authorList>
            <person name="Duran-Viseras A."/>
            <person name="Sanchez-Porro C.S."/>
            <person name="Ventosa A."/>
        </authorList>
    </citation>
    <scope>NUCLEOTIDE SEQUENCE [LARGE SCALE GENOMIC DNA]</scope>
    <source>
        <strain evidence="1 2">JCM 183640</strain>
    </source>
</reference>
<protein>
    <recommendedName>
        <fullName evidence="3">Hsp20/alpha crystallin family protein</fullName>
    </recommendedName>
</protein>
<dbReference type="EMBL" id="JAHQXF010000002">
    <property type="protein sequence ID" value="MBV0925051.1"/>
    <property type="molecule type" value="Genomic_DNA"/>
</dbReference>
<proteinExistence type="predicted"/>
<keyword evidence="2" id="KW-1185">Reference proteome</keyword>
<comment type="caution">
    <text evidence="1">The sequence shown here is derived from an EMBL/GenBank/DDBJ whole genome shotgun (WGS) entry which is preliminary data.</text>
</comment>